<name>A0AAD9NY29_RIDPI</name>
<dbReference type="Pfam" id="PF02709">
    <property type="entry name" value="Glyco_transf_7C"/>
    <property type="match status" value="1"/>
</dbReference>
<dbReference type="Gene3D" id="3.90.550.10">
    <property type="entry name" value="Spore Coat Polysaccharide Biosynthesis Protein SpsA, Chain A"/>
    <property type="match status" value="1"/>
</dbReference>
<dbReference type="GO" id="GO:0005794">
    <property type="term" value="C:Golgi apparatus"/>
    <property type="evidence" value="ECO:0007669"/>
    <property type="project" value="TreeGrafter"/>
</dbReference>
<keyword evidence="15" id="KW-1185">Reference proteome</keyword>
<evidence type="ECO:0000256" key="9">
    <source>
        <dbReference type="ARBA" id="ARBA00023136"/>
    </source>
</evidence>
<comment type="caution">
    <text evidence="14">The sequence shown here is derived from an EMBL/GenBank/DDBJ whole genome shotgun (WGS) entry which is preliminary data.</text>
</comment>
<dbReference type="CDD" id="cd00899">
    <property type="entry name" value="b4GalT"/>
    <property type="match status" value="1"/>
</dbReference>
<feature type="transmembrane region" description="Helical" evidence="11">
    <location>
        <begin position="12"/>
        <end position="34"/>
    </location>
</feature>
<proteinExistence type="inferred from homology"/>
<dbReference type="PANTHER" id="PTHR19300">
    <property type="entry name" value="BETA-1,4-GALACTOSYLTRANSFERASE"/>
    <property type="match status" value="1"/>
</dbReference>
<comment type="similarity">
    <text evidence="3 11">Belongs to the glycosyltransferase 7 family.</text>
</comment>
<comment type="function">
    <text evidence="11">Catalyses the transfer of galactose onto proteins or lipids.</text>
</comment>
<dbReference type="GO" id="GO:0033842">
    <property type="term" value="F:N-acetyl-beta-glucosaminyl-derivative 4-beta-N-acetylgalactosaminyltransferase activity"/>
    <property type="evidence" value="ECO:0007669"/>
    <property type="project" value="TreeGrafter"/>
</dbReference>
<dbReference type="GO" id="GO:0006688">
    <property type="term" value="P:glycosphingolipid biosynthetic process"/>
    <property type="evidence" value="ECO:0007669"/>
    <property type="project" value="TreeGrafter"/>
</dbReference>
<keyword evidence="10 11" id="KW-0325">Glycoprotein</keyword>
<dbReference type="EMBL" id="JAODUO010000260">
    <property type="protein sequence ID" value="KAK2184573.1"/>
    <property type="molecule type" value="Genomic_DNA"/>
</dbReference>
<dbReference type="SUPFAM" id="SSF53448">
    <property type="entry name" value="Nucleotide-diphospho-sugar transferases"/>
    <property type="match status" value="1"/>
</dbReference>
<dbReference type="Pfam" id="PF13733">
    <property type="entry name" value="Glyco_transf_7N"/>
    <property type="match status" value="1"/>
</dbReference>
<keyword evidence="4 11" id="KW-0328">Glycosyltransferase</keyword>
<evidence type="ECO:0000256" key="10">
    <source>
        <dbReference type="ARBA" id="ARBA00023180"/>
    </source>
</evidence>
<evidence type="ECO:0000256" key="2">
    <source>
        <dbReference type="ARBA" id="ARBA00004922"/>
    </source>
</evidence>
<evidence type="ECO:0000256" key="11">
    <source>
        <dbReference type="RuleBase" id="RU368121"/>
    </source>
</evidence>
<gene>
    <name evidence="14" type="ORF">NP493_260g03023</name>
</gene>
<evidence type="ECO:0000259" key="13">
    <source>
        <dbReference type="Pfam" id="PF13733"/>
    </source>
</evidence>
<keyword evidence="6 11" id="KW-0812">Transmembrane</keyword>
<evidence type="ECO:0000256" key="6">
    <source>
        <dbReference type="ARBA" id="ARBA00022692"/>
    </source>
</evidence>
<keyword evidence="8 11" id="KW-1133">Transmembrane helix</keyword>
<dbReference type="Proteomes" id="UP001209878">
    <property type="component" value="Unassembled WGS sequence"/>
</dbReference>
<keyword evidence="9 11" id="KW-0472">Membrane</keyword>
<keyword evidence="7 11" id="KW-0735">Signal-anchor</keyword>
<dbReference type="InterPro" id="IPR029044">
    <property type="entry name" value="Nucleotide-diphossugar_trans"/>
</dbReference>
<accession>A0AAD9NY29</accession>
<evidence type="ECO:0000259" key="12">
    <source>
        <dbReference type="Pfam" id="PF02709"/>
    </source>
</evidence>
<evidence type="ECO:0000256" key="5">
    <source>
        <dbReference type="ARBA" id="ARBA00022679"/>
    </source>
</evidence>
<reference evidence="14" key="1">
    <citation type="journal article" date="2023" name="Mol. Biol. Evol.">
        <title>Third-Generation Sequencing Reveals the Adaptive Role of the Epigenome in Three Deep-Sea Polychaetes.</title>
        <authorList>
            <person name="Perez M."/>
            <person name="Aroh O."/>
            <person name="Sun Y."/>
            <person name="Lan Y."/>
            <person name="Juniper S.K."/>
            <person name="Young C.R."/>
            <person name="Angers B."/>
            <person name="Qian P.Y."/>
        </authorList>
    </citation>
    <scope>NUCLEOTIDE SEQUENCE</scope>
    <source>
        <strain evidence="14">R07B-5</strain>
    </source>
</reference>
<sequence length="344" mass="40127">MACPTVSRRFLFKLGALLFILVLYVFGAAFYSGLRLWQRPLTFDGDVRRLLNRSTWDVVDVLVAASRLEKTTLTLPACPIISPHLKGPVQVDNVSTPSFESLAAQHPELEAGGLWRPTDCRSRLHVAIIVPYRQREHHLKLFLTHMHPFLQRQQLDYGIYIVDQALPTRFNRAMLMNIGYAEASKQANYSCYIFHDVDLLPEDDRNIYSCPDQPRHMSVAVDKFKYRLIYSTLFGGVTAFKTEHFKLINGFSNIFFGWGGEDDDLRQRVDHHHLSVLRYPMTIARYVMVKHTREKLNAANRQRVEMLRHSKERFDTDGLNSLQYDLLKLEKRPLYTWVYAWIHE</sequence>
<evidence type="ECO:0000256" key="4">
    <source>
        <dbReference type="ARBA" id="ARBA00022676"/>
    </source>
</evidence>
<protein>
    <recommendedName>
        <fullName evidence="11">Beta-1,4-galactosyltransferase</fullName>
        <ecNumber evidence="11">2.4.1.-</ecNumber>
    </recommendedName>
</protein>
<organism evidence="14 15">
    <name type="scientific">Ridgeia piscesae</name>
    <name type="common">Tubeworm</name>
    <dbReference type="NCBI Taxonomy" id="27915"/>
    <lineage>
        <taxon>Eukaryota</taxon>
        <taxon>Metazoa</taxon>
        <taxon>Spiralia</taxon>
        <taxon>Lophotrochozoa</taxon>
        <taxon>Annelida</taxon>
        <taxon>Polychaeta</taxon>
        <taxon>Sedentaria</taxon>
        <taxon>Canalipalpata</taxon>
        <taxon>Sabellida</taxon>
        <taxon>Siboglinidae</taxon>
        <taxon>Ridgeia</taxon>
    </lineage>
</organism>
<dbReference type="InterPro" id="IPR027791">
    <property type="entry name" value="Galactosyl_T_C"/>
</dbReference>
<keyword evidence="5 11" id="KW-0808">Transferase</keyword>
<dbReference type="GO" id="GO:0016020">
    <property type="term" value="C:membrane"/>
    <property type="evidence" value="ECO:0007669"/>
    <property type="project" value="UniProtKB-SubCell"/>
</dbReference>
<dbReference type="EC" id="2.4.1.-" evidence="11"/>
<feature type="domain" description="Galactosyltransferase C-terminal" evidence="12">
    <location>
        <begin position="215"/>
        <end position="292"/>
    </location>
</feature>
<evidence type="ECO:0000256" key="3">
    <source>
        <dbReference type="ARBA" id="ARBA00005735"/>
    </source>
</evidence>
<evidence type="ECO:0000256" key="7">
    <source>
        <dbReference type="ARBA" id="ARBA00022968"/>
    </source>
</evidence>
<dbReference type="GO" id="GO:0005975">
    <property type="term" value="P:carbohydrate metabolic process"/>
    <property type="evidence" value="ECO:0007669"/>
    <property type="project" value="InterPro"/>
</dbReference>
<comment type="subcellular location">
    <subcellularLocation>
        <location evidence="1">Membrane</location>
        <topology evidence="1">Single-pass type II membrane protein</topology>
    </subcellularLocation>
</comment>
<evidence type="ECO:0000313" key="14">
    <source>
        <dbReference type="EMBL" id="KAK2184573.1"/>
    </source>
</evidence>
<dbReference type="InterPro" id="IPR003859">
    <property type="entry name" value="Galactosyl_T"/>
</dbReference>
<evidence type="ECO:0000313" key="15">
    <source>
        <dbReference type="Proteomes" id="UP001209878"/>
    </source>
</evidence>
<dbReference type="PRINTS" id="PR02050">
    <property type="entry name" value="B14GALTRFASE"/>
</dbReference>
<evidence type="ECO:0000256" key="1">
    <source>
        <dbReference type="ARBA" id="ARBA00004606"/>
    </source>
</evidence>
<evidence type="ECO:0000256" key="8">
    <source>
        <dbReference type="ARBA" id="ARBA00022989"/>
    </source>
</evidence>
<dbReference type="GO" id="GO:0008378">
    <property type="term" value="F:galactosyltransferase activity"/>
    <property type="evidence" value="ECO:0007669"/>
    <property type="project" value="TreeGrafter"/>
</dbReference>
<dbReference type="PANTHER" id="PTHR19300:SF57">
    <property type="entry name" value="BETA-1,4-N-ACETYLGALACTOSAMINYLTRANSFERASE"/>
    <property type="match status" value="1"/>
</dbReference>
<dbReference type="InterPro" id="IPR027995">
    <property type="entry name" value="Galactosyl_T_N"/>
</dbReference>
<feature type="domain" description="Galactosyltransferase N-terminal" evidence="13">
    <location>
        <begin position="78"/>
        <end position="211"/>
    </location>
</feature>
<dbReference type="AlphaFoldDB" id="A0AAD9NY29"/>
<comment type="pathway">
    <text evidence="2 11">Protein modification; protein glycosylation.</text>
</comment>